<dbReference type="SUPFAM" id="SSF74853">
    <property type="entry name" value="Lamin A/C globular tail domain"/>
    <property type="match status" value="1"/>
</dbReference>
<dbReference type="RefSeq" id="WP_211971229.1">
    <property type="nucleotide sequence ID" value="NZ_CBFHAM010000021.1"/>
</dbReference>
<keyword evidence="1 2" id="KW-0732">Signal</keyword>
<dbReference type="Proteomes" id="UP000676386">
    <property type="component" value="Unassembled WGS sequence"/>
</dbReference>
<protein>
    <submittedName>
        <fullName evidence="4">Lamin tail domain-containing protein</fullName>
    </submittedName>
</protein>
<feature type="domain" description="LTD" evidence="3">
    <location>
        <begin position="19"/>
        <end position="192"/>
    </location>
</feature>
<feature type="signal peptide" evidence="2">
    <location>
        <begin position="1"/>
        <end position="22"/>
    </location>
</feature>
<dbReference type="InterPro" id="IPR036415">
    <property type="entry name" value="Lamin_tail_dom_sf"/>
</dbReference>
<dbReference type="Pfam" id="PF00932">
    <property type="entry name" value="LTD"/>
    <property type="match status" value="1"/>
</dbReference>
<comment type="caution">
    <text evidence="4">The sequence shown here is derived from an EMBL/GenBank/DDBJ whole genome shotgun (WGS) entry which is preliminary data.</text>
</comment>
<dbReference type="InterPro" id="IPR014755">
    <property type="entry name" value="Cu-Rt/internalin_Ig-like"/>
</dbReference>
<dbReference type="PROSITE" id="PS51841">
    <property type="entry name" value="LTD"/>
    <property type="match status" value="1"/>
</dbReference>
<evidence type="ECO:0000256" key="2">
    <source>
        <dbReference type="SAM" id="SignalP"/>
    </source>
</evidence>
<dbReference type="Gene3D" id="2.60.40.1220">
    <property type="match status" value="1"/>
</dbReference>
<gene>
    <name evidence="4" type="ORF">KE626_02125</name>
</gene>
<reference evidence="4 5" key="1">
    <citation type="submission" date="2021-04" db="EMBL/GenBank/DDBJ databases">
        <title>Chitinophaga sp. nov., isolated from the rhizosphere soil.</title>
        <authorList>
            <person name="He S."/>
        </authorList>
    </citation>
    <scope>NUCLEOTIDE SEQUENCE [LARGE SCALE GENOMIC DNA]</scope>
    <source>
        <strain evidence="4 5">2R12</strain>
    </source>
</reference>
<evidence type="ECO:0000313" key="4">
    <source>
        <dbReference type="EMBL" id="MBS0026096.1"/>
    </source>
</evidence>
<dbReference type="Gene3D" id="2.60.40.4070">
    <property type="match status" value="1"/>
</dbReference>
<feature type="chain" id="PRO_5046150261" evidence="2">
    <location>
        <begin position="23"/>
        <end position="569"/>
    </location>
</feature>
<organism evidence="4 5">
    <name type="scientific">Chitinophaga hostae</name>
    <dbReference type="NCBI Taxonomy" id="2831022"/>
    <lineage>
        <taxon>Bacteria</taxon>
        <taxon>Pseudomonadati</taxon>
        <taxon>Bacteroidota</taxon>
        <taxon>Chitinophagia</taxon>
        <taxon>Chitinophagales</taxon>
        <taxon>Chitinophagaceae</taxon>
        <taxon>Chitinophaga</taxon>
    </lineage>
</organism>
<dbReference type="EMBL" id="JAGTXB010000001">
    <property type="protein sequence ID" value="MBS0026096.1"/>
    <property type="molecule type" value="Genomic_DNA"/>
</dbReference>
<evidence type="ECO:0000259" key="3">
    <source>
        <dbReference type="PROSITE" id="PS51841"/>
    </source>
</evidence>
<proteinExistence type="predicted"/>
<name>A0ABS5IT12_9BACT</name>
<keyword evidence="5" id="KW-1185">Reference proteome</keyword>
<evidence type="ECO:0000313" key="5">
    <source>
        <dbReference type="Proteomes" id="UP000676386"/>
    </source>
</evidence>
<dbReference type="InterPro" id="IPR001322">
    <property type="entry name" value="Lamin_tail_dom"/>
</dbReference>
<accession>A0ABS5IT12</accession>
<evidence type="ECO:0000256" key="1">
    <source>
        <dbReference type="ARBA" id="ARBA00022729"/>
    </source>
</evidence>
<sequence>MMKLPIVCLCLLLQAFSGFTQTAGIYDVIIHEIMPKPSPVAGLPPYEYIELRNVSRQPVQLKDWRIAVNKREVALPAYLLPADSLLVLCTPAALNSYNLTNTWGIDRFPALADDSALIVLYDPFKKVIHAIDYNQGWYGAQRPKGGVSLEMINSGLPCSGKLNWRASTAVAGGTPGKLNAVAATTIDNTRPDLLFATIPDSMHILLQFSKTLDSLSAADPAHYLLSGSAKVLGCTVLPPLFNSVQLQLSAPILAQQEYILGINGLEDCNGQVSGINTSVALGIPQRPEKCDVVINEILFYPPAGVPEFIELYNRSHKSIELSQLRVCARKADGRFEPLKKITAGGRLLMPGGLVAITTDASLLCRHYMCRAPENIQEVASLPLMPMEAGRISLVLADSTIIDELPYTDGQHFRLATELQGISLERLGYDLPSADGDSWHSAAATAGYATPGAANSQHRPAAADSLSIVLSPAAFTPDNDGIDDEMQVSWKLPAPGFVANIIIYDLRGKPVRYLARNMLLGNSGYLPWNGIGENAVVLPSGIYIFFIEIFNLRGQVKRWKRTVVMARKLN</sequence>